<protein>
    <recommendedName>
        <fullName evidence="4">Nuclear transport factor 2 family protein</fullName>
    </recommendedName>
</protein>
<evidence type="ECO:0000313" key="3">
    <source>
        <dbReference type="Proteomes" id="UP000248536"/>
    </source>
</evidence>
<dbReference type="Pfam" id="PF12893">
    <property type="entry name" value="Lumazine_bd_2"/>
    <property type="match status" value="1"/>
</dbReference>
<organism evidence="2 3">
    <name type="scientific">Flagellimonas maritima</name>
    <dbReference type="NCBI Taxonomy" id="1383885"/>
    <lineage>
        <taxon>Bacteria</taxon>
        <taxon>Pseudomonadati</taxon>
        <taxon>Bacteroidota</taxon>
        <taxon>Flavobacteriia</taxon>
        <taxon>Flavobacteriales</taxon>
        <taxon>Flavobacteriaceae</taxon>
        <taxon>Flagellimonas</taxon>
    </lineage>
</organism>
<dbReference type="EMBL" id="CP030104">
    <property type="protein sequence ID" value="AWX44408.1"/>
    <property type="molecule type" value="Genomic_DNA"/>
</dbReference>
<sequence>MKKGILIFSLLLLWSTKNTAQESDYKTIESVIKTYVVGDNTRNYKMLEGIFHEGTTMKTFSLKANEYREYNCLDVFKSQENADQQKERNHRISFINIAGNAAMAKLETEYPKGFNADYFTLLKIDGNWKIVSKVYAFVKKEENE</sequence>
<dbReference type="InterPro" id="IPR032710">
    <property type="entry name" value="NTF2-like_dom_sf"/>
</dbReference>
<feature type="chain" id="PRO_5016295745" description="Nuclear transport factor 2 family protein" evidence="1">
    <location>
        <begin position="21"/>
        <end position="144"/>
    </location>
</feature>
<evidence type="ECO:0000313" key="2">
    <source>
        <dbReference type="EMBL" id="AWX44408.1"/>
    </source>
</evidence>
<accession>A0A2Z4LST1</accession>
<gene>
    <name evidence="2" type="ORF">HME9304_01408</name>
</gene>
<feature type="signal peptide" evidence="1">
    <location>
        <begin position="1"/>
        <end position="20"/>
    </location>
</feature>
<dbReference type="OrthoDB" id="760475at2"/>
<evidence type="ECO:0008006" key="4">
    <source>
        <dbReference type="Google" id="ProtNLM"/>
    </source>
</evidence>
<keyword evidence="3" id="KW-1185">Reference proteome</keyword>
<dbReference type="Gene3D" id="3.10.450.50">
    <property type="match status" value="1"/>
</dbReference>
<keyword evidence="1" id="KW-0732">Signal</keyword>
<dbReference type="InterPro" id="IPR039437">
    <property type="entry name" value="FrzH/put_lumazine-bd"/>
</dbReference>
<dbReference type="AlphaFoldDB" id="A0A2Z4LST1"/>
<dbReference type="RefSeq" id="WP_112377884.1">
    <property type="nucleotide sequence ID" value="NZ_CP030104.1"/>
</dbReference>
<name>A0A2Z4LST1_9FLAO</name>
<reference evidence="2 3" key="1">
    <citation type="submission" date="2018-06" db="EMBL/GenBank/DDBJ databases">
        <title>Spongiibacterium sp. HME9304 Genome sequencing and assembly.</title>
        <authorList>
            <person name="Kang H."/>
            <person name="Kim H."/>
            <person name="Joh K."/>
        </authorList>
    </citation>
    <scope>NUCLEOTIDE SEQUENCE [LARGE SCALE GENOMIC DNA]</scope>
    <source>
        <strain evidence="2 3">HME9304</strain>
    </source>
</reference>
<dbReference type="SUPFAM" id="SSF54427">
    <property type="entry name" value="NTF2-like"/>
    <property type="match status" value="1"/>
</dbReference>
<dbReference type="Proteomes" id="UP000248536">
    <property type="component" value="Chromosome"/>
</dbReference>
<evidence type="ECO:0000256" key="1">
    <source>
        <dbReference type="SAM" id="SignalP"/>
    </source>
</evidence>
<dbReference type="KEGG" id="spon:HME9304_01408"/>
<proteinExistence type="predicted"/>